<name>A0A671FD48_RHIFE</name>
<dbReference type="Ensembl" id="ENSRFET00010025642.1">
    <property type="protein sequence ID" value="ENSRFEP00010023582.1"/>
    <property type="gene ID" value="ENSRFEG00010015759.1"/>
</dbReference>
<sequence length="86" mass="9303">AGLGSRWSPAVTSWPLALNFRSGFLDFSTIDILGQIILCCGGCPVHCRMFGGIPGFYLLDESTPTVSSYCLDSCPLSGHLHLHIQF</sequence>
<dbReference type="AlphaFoldDB" id="A0A671FD48"/>
<reference evidence="1 2" key="1">
    <citation type="journal article" date="2015" name="Annu Rev Anim Biosci">
        <title>The Genome 10K Project: a way forward.</title>
        <authorList>
            <person name="Koepfli K.P."/>
            <person name="Paten B."/>
            <person name="O'Brien S.J."/>
            <person name="Koepfli K.P."/>
            <person name="Paten B."/>
            <person name="Antunes A."/>
            <person name="Belov K."/>
            <person name="Bustamante C."/>
            <person name="Castoe T.A."/>
            <person name="Clawson H."/>
            <person name="Crawford A.J."/>
            <person name="Diekhans M."/>
            <person name="Distel D."/>
            <person name="Durbin R."/>
            <person name="Earl D."/>
            <person name="Fujita M.K."/>
            <person name="Gamble T."/>
            <person name="Georges A."/>
            <person name="Gemmell N."/>
            <person name="Gilbert M.T."/>
            <person name="Graves J.M."/>
            <person name="Green R.E."/>
            <person name="Hickey G."/>
            <person name="Jarvis E.D."/>
            <person name="Johnson W."/>
            <person name="Komissarov A."/>
            <person name="Korf I."/>
            <person name="Kuhn R."/>
            <person name="Larkin D.M."/>
            <person name="Lewin H."/>
            <person name="Lopez J.V."/>
            <person name="Ma J."/>
            <person name="Marques-Bonet T."/>
            <person name="Miller W."/>
            <person name="Murphy R."/>
            <person name="Pevzner P."/>
            <person name="Shapiro B."/>
            <person name="Steiner C."/>
            <person name="Tamazian G."/>
            <person name="Venkatesh B."/>
            <person name="Wang J."/>
            <person name="Wayne R."/>
            <person name="Wiley E."/>
            <person name="Yang H."/>
            <person name="Zhang G."/>
            <person name="Haussler D."/>
            <person name="Ryder O."/>
            <person name="O'Brien S.J."/>
        </authorList>
    </citation>
    <scope>NUCLEOTIDE SEQUENCE</scope>
</reference>
<dbReference type="InParanoid" id="A0A671FD48"/>
<reference evidence="1 2" key="2">
    <citation type="journal article" date="2018" name="Annu Rev Anim Biosci">
        <title>Bat Biology, Genomes, and the Bat1K Project: To Generate Chromosome-Level Genomes for All Living Bat Species.</title>
        <authorList>
            <person name="Teeling E.C."/>
            <person name="Vernes S.C."/>
            <person name="Davalos L.M."/>
            <person name="Ray D.A."/>
            <person name="Gilbert M.T.P."/>
            <person name="Myers E."/>
        </authorList>
    </citation>
    <scope>NUCLEOTIDE SEQUENCE</scope>
</reference>
<accession>A0A671FD48</accession>
<reference evidence="1" key="5">
    <citation type="submission" date="2025-09" db="UniProtKB">
        <authorList>
            <consortium name="Ensembl"/>
        </authorList>
    </citation>
    <scope>IDENTIFICATION</scope>
</reference>
<proteinExistence type="predicted"/>
<dbReference type="Proteomes" id="UP000472240">
    <property type="component" value="Chromosome 22"/>
</dbReference>
<reference evidence="2" key="3">
    <citation type="submission" date="2018-12" db="EMBL/GenBank/DDBJ databases">
        <title>G10K-VGP greater horseshoe bat female genome, primary haplotype.</title>
        <authorList>
            <person name="Teeling E."/>
            <person name="Myers G."/>
            <person name="Vernes S."/>
            <person name="Pippel M."/>
            <person name="Winkler S."/>
            <person name="Fedrigo O."/>
            <person name="Rhie A."/>
            <person name="Koren S."/>
            <person name="Phillippy A."/>
            <person name="Lewin H."/>
            <person name="Damas J."/>
            <person name="Howe K."/>
            <person name="Mountcastle J."/>
            <person name="Jarvis E.D."/>
        </authorList>
    </citation>
    <scope>NUCLEOTIDE SEQUENCE [LARGE SCALE GENOMIC DNA]</scope>
</reference>
<organism evidence="1 2">
    <name type="scientific">Rhinolophus ferrumequinum</name>
    <name type="common">Greater horseshoe bat</name>
    <dbReference type="NCBI Taxonomy" id="59479"/>
    <lineage>
        <taxon>Eukaryota</taxon>
        <taxon>Metazoa</taxon>
        <taxon>Chordata</taxon>
        <taxon>Craniata</taxon>
        <taxon>Vertebrata</taxon>
        <taxon>Euteleostomi</taxon>
        <taxon>Mammalia</taxon>
        <taxon>Eutheria</taxon>
        <taxon>Laurasiatheria</taxon>
        <taxon>Chiroptera</taxon>
        <taxon>Yinpterochiroptera</taxon>
        <taxon>Rhinolophoidea</taxon>
        <taxon>Rhinolophidae</taxon>
        <taxon>Rhinolophinae</taxon>
        <taxon>Rhinolophus</taxon>
    </lineage>
</organism>
<evidence type="ECO:0000313" key="1">
    <source>
        <dbReference type="Ensembl" id="ENSRFEP00010023582.1"/>
    </source>
</evidence>
<protein>
    <submittedName>
        <fullName evidence="1">Uncharacterized protein</fullName>
    </submittedName>
</protein>
<reference evidence="1" key="4">
    <citation type="submission" date="2025-08" db="UniProtKB">
        <authorList>
            <consortium name="Ensembl"/>
        </authorList>
    </citation>
    <scope>IDENTIFICATION</scope>
</reference>
<keyword evidence="2" id="KW-1185">Reference proteome</keyword>
<evidence type="ECO:0000313" key="2">
    <source>
        <dbReference type="Proteomes" id="UP000472240"/>
    </source>
</evidence>